<sequence>MSEQFSNLIDIDKTWANLLRDQDFEKPTSFTDSNCFFDESQNLFDNSSIQPFSNSLNIRLDDIFDKSFNNIGSQSFNAFTFNHNVKNHHRQINTCTIGNILPYACEIISMSKDPNYTQKLEDFLKTATYGQLSTIWRSIEDHFYSLSTHKCACRFIQSLIKADSSLVKASIKKLTGHQIFHLIMCQNGNHVMQLIVNSLNFDDIYFIYEELLLMVDLLVLASKDQCASRVLEIALKKLFSTCKISLSSNETERIKAISLADRFLKTLSMFSKSLMKDKYGNFIVKVLVINACPELMKAQKPYYNVVCKNLIAYSMDQFGSRVVEHILDYAHPNVVQHIYDKFVCHLNNDKDLVKKFMEHGIGNYVLQKILTVGEGMIFGNKNSLIIKEMKKVGHIINKFSNTGNLSKWIS</sequence>
<feature type="domain" description="PUM-HD" evidence="5">
    <location>
        <begin position="38"/>
        <end position="410"/>
    </location>
</feature>
<dbReference type="GO" id="GO:0005737">
    <property type="term" value="C:cytoplasm"/>
    <property type="evidence" value="ECO:0007669"/>
    <property type="project" value="TreeGrafter"/>
</dbReference>
<protein>
    <submittedName>
        <fullName evidence="7">PUM-HD domain-containing protein</fullName>
    </submittedName>
</protein>
<evidence type="ECO:0000256" key="4">
    <source>
        <dbReference type="PROSITE-ProRule" id="PRU00317"/>
    </source>
</evidence>
<dbReference type="SMART" id="SM00025">
    <property type="entry name" value="Pumilio"/>
    <property type="match status" value="4"/>
</dbReference>
<keyword evidence="6" id="KW-1185">Reference proteome</keyword>
<dbReference type="Gene3D" id="1.25.10.10">
    <property type="entry name" value="Leucine-rich Repeat Variant"/>
    <property type="match status" value="1"/>
</dbReference>
<dbReference type="PANTHER" id="PTHR12537">
    <property type="entry name" value="RNA BINDING PROTEIN PUMILIO-RELATED"/>
    <property type="match status" value="1"/>
</dbReference>
<dbReference type="Proteomes" id="UP000038045">
    <property type="component" value="Unplaced"/>
</dbReference>
<dbReference type="Pfam" id="PF00806">
    <property type="entry name" value="PUF"/>
    <property type="match status" value="4"/>
</dbReference>
<evidence type="ECO:0000313" key="6">
    <source>
        <dbReference type="Proteomes" id="UP000038045"/>
    </source>
</evidence>
<name>A0A0N4ZCX2_PARTI</name>
<dbReference type="InterPro" id="IPR016024">
    <property type="entry name" value="ARM-type_fold"/>
</dbReference>
<keyword evidence="3" id="KW-0221">Differentiation</keyword>
<dbReference type="GO" id="GO:0003729">
    <property type="term" value="F:mRNA binding"/>
    <property type="evidence" value="ECO:0007669"/>
    <property type="project" value="TreeGrafter"/>
</dbReference>
<dbReference type="InterPro" id="IPR033133">
    <property type="entry name" value="PUM-HD"/>
</dbReference>
<dbReference type="InterPro" id="IPR001313">
    <property type="entry name" value="Pumilio_RNA-bd_rpt"/>
</dbReference>
<dbReference type="GO" id="GO:0010608">
    <property type="term" value="P:post-transcriptional regulation of gene expression"/>
    <property type="evidence" value="ECO:0007669"/>
    <property type="project" value="TreeGrafter"/>
</dbReference>
<evidence type="ECO:0000259" key="5">
    <source>
        <dbReference type="PROSITE" id="PS50303"/>
    </source>
</evidence>
<dbReference type="InterPro" id="IPR011989">
    <property type="entry name" value="ARM-like"/>
</dbReference>
<dbReference type="WBParaSite" id="PTRK_0000539700.1">
    <property type="protein sequence ID" value="PTRK_0000539700.1"/>
    <property type="gene ID" value="PTRK_0000539700"/>
</dbReference>
<proteinExistence type="predicted"/>
<keyword evidence="2" id="KW-0677">Repeat</keyword>
<evidence type="ECO:0000256" key="2">
    <source>
        <dbReference type="ARBA" id="ARBA00022737"/>
    </source>
</evidence>
<evidence type="ECO:0000256" key="3">
    <source>
        <dbReference type="ARBA" id="ARBA00022782"/>
    </source>
</evidence>
<evidence type="ECO:0000256" key="1">
    <source>
        <dbReference type="ARBA" id="ARBA00022473"/>
    </source>
</evidence>
<evidence type="ECO:0000313" key="7">
    <source>
        <dbReference type="WBParaSite" id="PTRK_0000539700.1"/>
    </source>
</evidence>
<keyword evidence="1" id="KW-0217">Developmental protein</keyword>
<reference evidence="7" key="1">
    <citation type="submission" date="2017-02" db="UniProtKB">
        <authorList>
            <consortium name="WormBaseParasite"/>
        </authorList>
    </citation>
    <scope>IDENTIFICATION</scope>
</reference>
<organism evidence="6 7">
    <name type="scientific">Parastrongyloides trichosuri</name>
    <name type="common">Possum-specific nematode worm</name>
    <dbReference type="NCBI Taxonomy" id="131310"/>
    <lineage>
        <taxon>Eukaryota</taxon>
        <taxon>Metazoa</taxon>
        <taxon>Ecdysozoa</taxon>
        <taxon>Nematoda</taxon>
        <taxon>Chromadorea</taxon>
        <taxon>Rhabditida</taxon>
        <taxon>Tylenchina</taxon>
        <taxon>Panagrolaimomorpha</taxon>
        <taxon>Strongyloidoidea</taxon>
        <taxon>Strongyloididae</taxon>
        <taxon>Parastrongyloides</taxon>
    </lineage>
</organism>
<feature type="repeat" description="Pumilio" evidence="4">
    <location>
        <begin position="304"/>
        <end position="340"/>
    </location>
</feature>
<dbReference type="GO" id="GO:0030154">
    <property type="term" value="P:cell differentiation"/>
    <property type="evidence" value="ECO:0007669"/>
    <property type="project" value="UniProtKB-KW"/>
</dbReference>
<dbReference type="PROSITE" id="PS50302">
    <property type="entry name" value="PUM"/>
    <property type="match status" value="1"/>
</dbReference>
<dbReference type="SUPFAM" id="SSF48371">
    <property type="entry name" value="ARM repeat"/>
    <property type="match status" value="1"/>
</dbReference>
<dbReference type="PROSITE" id="PS50303">
    <property type="entry name" value="PUM_HD"/>
    <property type="match status" value="1"/>
</dbReference>
<dbReference type="AlphaFoldDB" id="A0A0N4ZCX2"/>
<accession>A0A0N4ZCX2</accession>
<dbReference type="STRING" id="131310.A0A0N4ZCX2"/>